<feature type="compositionally biased region" description="Basic and acidic residues" evidence="2">
    <location>
        <begin position="159"/>
        <end position="169"/>
    </location>
</feature>
<feature type="compositionally biased region" description="Basic and acidic residues" evidence="2">
    <location>
        <begin position="278"/>
        <end position="287"/>
    </location>
</feature>
<feature type="compositionally biased region" description="Basic residues" evidence="2">
    <location>
        <begin position="1"/>
        <end position="10"/>
    </location>
</feature>
<feature type="region of interest" description="Disordered" evidence="2">
    <location>
        <begin position="304"/>
        <end position="339"/>
    </location>
</feature>
<feature type="compositionally biased region" description="Basic and acidic residues" evidence="2">
    <location>
        <begin position="176"/>
        <end position="190"/>
    </location>
</feature>
<sequence length="645" mass="75543">MQQPRRRRGPGRCLGAESGWRFPAGVSLGDRASNRGSKKPPAPRSFPRAEPGCPAPRSEMARPGSGRFSPPHYLDPYGSEPETAGGEGGCSLAPTYQKAGLRKGQKSRVPDQSRRSSSWQRHVPPAGEGYATSLNPSCTSLFRGDCQGHPGSSPLGRGSRLEEVLREDQWASPVQRTREYGPDFISEARKPLSACASSSSCQLQTAPSKPGKKELKSGGWQEACESSPSLSDLMNSFARQYEDENEEDTQAENHYHKHNVHHPQRSRRREPQVSVQDLTDKRYEDLIPERDRKIAALMLARHREEQDLKERQQQTSDAWDKMRGREKKIKSKLEKERQHHIAESLEKWQRDREHRKARLRLEEQQLLKAREKEMMLQHKKWEKVAEEQEMRRKEKRERTKVQAEYRKHCQEKQLREKRIAEKNAKQYNYNLLKEKMAQSFEKRLLKEMEGKKRSQDLNQYEKTRHRPLKAQMDHQVKADELYKRLSIEQKLQRSQEILDQLMEERNTELKEKSLKDGEQVLLAKFRAKETEEEKRRRKNMLLQIAEMKIQQAQEIMSKNIQDKAQRSKESNYLKEINHHFRKQKVEDDEKCHLQEIQEAIKRKDEKSNRILRDKEAAVEDSRKIARASYDLREKVRELINSHSFD</sequence>
<proteinExistence type="predicted"/>
<keyword evidence="4" id="KW-1185">Reference proteome</keyword>
<dbReference type="EMBL" id="QXTE01000011">
    <property type="protein sequence ID" value="TFK14398.1"/>
    <property type="molecule type" value="Genomic_DNA"/>
</dbReference>
<dbReference type="STRING" id="55544.A0A4D9F4T6"/>
<feature type="compositionally biased region" description="Basic residues" evidence="2">
    <location>
        <begin position="255"/>
        <end position="268"/>
    </location>
</feature>
<dbReference type="PANTHER" id="PTHR33663:SF3">
    <property type="entry name" value="COILED-COIL DOMAIN-CONTAINING PROTEIN 185"/>
    <property type="match status" value="1"/>
</dbReference>
<feature type="compositionally biased region" description="Basic and acidic residues" evidence="2">
    <location>
        <begin position="304"/>
        <end position="323"/>
    </location>
</feature>
<protein>
    <submittedName>
        <fullName evidence="3">Coiled-coil domain-containing protein 185</fullName>
    </submittedName>
</protein>
<evidence type="ECO:0000256" key="2">
    <source>
        <dbReference type="SAM" id="MobiDB-lite"/>
    </source>
</evidence>
<evidence type="ECO:0000313" key="4">
    <source>
        <dbReference type="Proteomes" id="UP000297703"/>
    </source>
</evidence>
<dbReference type="AlphaFoldDB" id="A0A4D9F4T6"/>
<comment type="caution">
    <text evidence="3">The sequence shown here is derived from an EMBL/GenBank/DDBJ whole genome shotgun (WGS) entry which is preliminary data.</text>
</comment>
<dbReference type="InterPro" id="IPR029090">
    <property type="entry name" value="DUF4659"/>
</dbReference>
<reference evidence="3 4" key="2">
    <citation type="submission" date="2019-04" db="EMBL/GenBank/DDBJ databases">
        <title>The genome sequence of big-headed turtle.</title>
        <authorList>
            <person name="Gong S."/>
        </authorList>
    </citation>
    <scope>NUCLEOTIDE SEQUENCE [LARGE SCALE GENOMIC DNA]</scope>
    <source>
        <strain evidence="3">DO16091913</strain>
        <tissue evidence="3">Muscle</tissue>
    </source>
</reference>
<evidence type="ECO:0000256" key="1">
    <source>
        <dbReference type="SAM" id="Coils"/>
    </source>
</evidence>
<dbReference type="PANTHER" id="PTHR33663">
    <property type="entry name" value="COILED-COIL DOMAIN-CONTAINING PROTEIN 177"/>
    <property type="match status" value="1"/>
</dbReference>
<evidence type="ECO:0000313" key="3">
    <source>
        <dbReference type="EMBL" id="TFK14398.1"/>
    </source>
</evidence>
<dbReference type="Proteomes" id="UP000297703">
    <property type="component" value="Unassembled WGS sequence"/>
</dbReference>
<feature type="compositionally biased region" description="Low complexity" evidence="2">
    <location>
        <begin position="192"/>
        <end position="204"/>
    </location>
</feature>
<accession>A0A4D9F4T6</accession>
<gene>
    <name evidence="3" type="ORF">DR999_PMT02210</name>
</gene>
<feature type="coiled-coil region" evidence="1">
    <location>
        <begin position="484"/>
        <end position="511"/>
    </location>
</feature>
<feature type="compositionally biased region" description="Polar residues" evidence="2">
    <location>
        <begin position="224"/>
        <end position="238"/>
    </location>
</feature>
<feature type="region of interest" description="Disordered" evidence="2">
    <location>
        <begin position="144"/>
        <end position="287"/>
    </location>
</feature>
<dbReference type="OrthoDB" id="200110at2759"/>
<keyword evidence="1" id="KW-0175">Coiled coil</keyword>
<name>A0A4D9F4T6_9SAUR</name>
<organism evidence="3 4">
    <name type="scientific">Platysternon megacephalum</name>
    <name type="common">big-headed turtle</name>
    <dbReference type="NCBI Taxonomy" id="55544"/>
    <lineage>
        <taxon>Eukaryota</taxon>
        <taxon>Metazoa</taxon>
        <taxon>Chordata</taxon>
        <taxon>Craniata</taxon>
        <taxon>Vertebrata</taxon>
        <taxon>Euteleostomi</taxon>
        <taxon>Archelosauria</taxon>
        <taxon>Testudinata</taxon>
        <taxon>Testudines</taxon>
        <taxon>Cryptodira</taxon>
        <taxon>Durocryptodira</taxon>
        <taxon>Testudinoidea</taxon>
        <taxon>Platysternidae</taxon>
        <taxon>Platysternon</taxon>
    </lineage>
</organism>
<reference evidence="3 4" key="1">
    <citation type="submission" date="2019-04" db="EMBL/GenBank/DDBJ databases">
        <title>Draft genome of the big-headed turtle Platysternon megacephalum.</title>
        <authorList>
            <person name="Gong S."/>
        </authorList>
    </citation>
    <scope>NUCLEOTIDE SEQUENCE [LARGE SCALE GENOMIC DNA]</scope>
    <source>
        <strain evidence="3">DO16091913</strain>
        <tissue evidence="3">Muscle</tissue>
    </source>
</reference>
<dbReference type="Pfam" id="PF15558">
    <property type="entry name" value="DUF4659"/>
    <property type="match status" value="1"/>
</dbReference>
<feature type="coiled-coil region" evidence="1">
    <location>
        <begin position="345"/>
        <end position="404"/>
    </location>
</feature>
<feature type="region of interest" description="Disordered" evidence="2">
    <location>
        <begin position="1"/>
        <end position="132"/>
    </location>
</feature>